<evidence type="ECO:0000313" key="3">
    <source>
        <dbReference type="EMBL" id="RJY11346.1"/>
    </source>
</evidence>
<protein>
    <submittedName>
        <fullName evidence="3">Retention module-containing protein</fullName>
    </submittedName>
</protein>
<reference evidence="3 4" key="1">
    <citation type="submission" date="2018-09" db="EMBL/GenBank/DDBJ databases">
        <title>Phylogeny of the Shewanellaceae, and recommendation for two new genera, Pseudoshewanella and Parashewanella.</title>
        <authorList>
            <person name="Wang G."/>
        </authorList>
    </citation>
    <scope>NUCLEOTIDE SEQUENCE [LARGE SCALE GENOMIC DNA]</scope>
    <source>
        <strain evidence="3 4">KCTC 22492</strain>
    </source>
</reference>
<dbReference type="Pfam" id="PF17803">
    <property type="entry name" value="Cadherin_4"/>
    <property type="match status" value="3"/>
</dbReference>
<dbReference type="InterPro" id="IPR047777">
    <property type="entry name" value="LapA-like_RM"/>
</dbReference>
<dbReference type="InterPro" id="IPR013783">
    <property type="entry name" value="Ig-like_fold"/>
</dbReference>
<dbReference type="Gene3D" id="2.150.10.10">
    <property type="entry name" value="Serralysin-like metalloprotease, C-terminal"/>
    <property type="match status" value="1"/>
</dbReference>
<dbReference type="Pfam" id="PF00353">
    <property type="entry name" value="HemolysinCabind"/>
    <property type="match status" value="1"/>
</dbReference>
<keyword evidence="1" id="KW-0106">Calcium</keyword>
<dbReference type="Gene3D" id="2.60.40.10">
    <property type="entry name" value="Immunoglobulins"/>
    <property type="match status" value="3"/>
</dbReference>
<dbReference type="InterPro" id="IPR001343">
    <property type="entry name" value="Hemolysn_Ca-bd"/>
</dbReference>
<dbReference type="Gene3D" id="2.60.40.1200">
    <property type="match status" value="1"/>
</dbReference>
<feature type="domain" description="RapA2 cadherin-like" evidence="2">
    <location>
        <begin position="244"/>
        <end position="322"/>
    </location>
</feature>
<dbReference type="InterPro" id="IPR010221">
    <property type="entry name" value="VCBS_dom"/>
</dbReference>
<proteinExistence type="predicted"/>
<dbReference type="InterPro" id="IPR040853">
    <property type="entry name" value="RapA2_cadherin-like"/>
</dbReference>
<accession>A0A3A6TTI5</accession>
<sequence>MNKIITTQNGVITAAPNGLSIKVNGQQQPVVLGQEIQQGSTLFVAENASFELRLQDGTTHNQQDFTQTEPSADDAFAEIEALQQLIESGDDPTEELPETAAGGQISNQGGIDFTSVSRTGVETLASTTFDTNTVNIAPQNQAIQPAQISDVIEFDTQTVDDSNSISEDSVATGNVLANDIYLDSLITIVTYEINGQTIAAGDSVTLEGGELIINADGSYIFTPNDHWNGTTPTVTYTTNTGSTASLNIEVTPVDDASILENDTNTVAEDNIASGNVLSNDSDVESDLSVTSYEVNGNTIAAGDSVTLEGGVLIINVDGSYTFTPNDHWNGTTPTVTYTTNTGSTATLNIEVTPVDDAPVISADSGSVTEGEQAPVTGTLTGSDADNPTLSFSAQTINNDYGQFTVNSDGSWSFTLADNATVNGLTEGEEHIEVFTVTLSDDSTTTVTITITGTDDAPVISADSGSVTEGEQAPVTGTLTGSDADNPTLSFSAQTINNDYGQFTVNSDGSWSFTLADNATVNGLTEGEEHIEVFTVTLSDDSTTTVTITINGTNDAPHAEADTVEMKESDIAYNTAYVVDSRGNLALVNLSTGAHTKIADTGTIFTDVAISQSGELFGINFNSLYTIDKLSGEVTPINEELDVRANALTFSDDGRLYAAAGDAIYELDPTDGSVLHAYDNLGVFSAGDLAFHNGKMYWTTYDGALYEVVINETTGKATVNEVISDLGLTTGNYGLVSGHDGNLYVFSGNTILLVDPINGTSEVVVIYDGIGSVFGTTIPAAVNNEATGNVLDNDTDIDNNHNSLTVTRVEFNGVTYNVGDEISGTYGFLQLQSNGEFTYRLDESREVTQDLAEGELAYDVFTYTVSDGSGGSDTATLTIKITGTDADADTGSPASEPTLSLEAGSLLASLNFEGVVTNRSISNDQNVQVSVLNDMFTGNWGSNNQYGTVEIGKASTYLNEDASKDHGDVLELENREGDNTLFLDVVLDASKFYSLNFEAAARQDTTASNSNFTVKLQKVNDDGELTGEVITLRDINFSSVNKWLEIQEFFKVEASGKYRITFEGDDADSHGALLDNIEFSESINEGIENTDIKLSNINAALNDNDGSETMIVTLSGLPEGAILKGLNNGEKVEVKVGPNGTVDVSEWDLNSLSIRVDHVGNFDVVVTVTSVESGQFQNSVSKTIELAVLYDTELYPPLSANTYSIISNMSDGSTIDIPEEWLMYSDTVTDSAHVTEAVNGVVSVDLIDNGSFAYSIHDGRTESDTDVAIVLSNELTGNENNDVIIANPDGGNVTIKGKQGNDVVVGGNGDDNINGNIGDDLIIGGRGDDFLKGGGQKTFDTFVWQAGDADGGKDQIEDFEFDFDTLDLSDLLQGEDLNTIENFLSISFVDGSTFINIDVDGQGDYTDQQIELINRDLFNKKTLTEAQVLQNLLGENGDGPLIIDTENSFNSANSAIQTSGSSEDELRITLSVDGNHIP</sequence>
<dbReference type="Pfam" id="PF17963">
    <property type="entry name" value="Big_9"/>
    <property type="match status" value="1"/>
</dbReference>
<dbReference type="InterPro" id="IPR011049">
    <property type="entry name" value="Serralysin-like_metalloprot_C"/>
</dbReference>
<keyword evidence="4" id="KW-1185">Reference proteome</keyword>
<dbReference type="Proteomes" id="UP000273022">
    <property type="component" value="Unassembled WGS sequence"/>
</dbReference>
<evidence type="ECO:0000256" key="1">
    <source>
        <dbReference type="ARBA" id="ARBA00022837"/>
    </source>
</evidence>
<dbReference type="RefSeq" id="WP_121854136.1">
    <property type="nucleotide sequence ID" value="NZ_ML064671.1"/>
</dbReference>
<evidence type="ECO:0000259" key="2">
    <source>
        <dbReference type="Pfam" id="PF17803"/>
    </source>
</evidence>
<dbReference type="NCBIfam" id="NF033682">
    <property type="entry name" value="retention_LapA"/>
    <property type="match status" value="1"/>
</dbReference>
<dbReference type="NCBIfam" id="NF012211">
    <property type="entry name" value="tand_rpt_95"/>
    <property type="match status" value="1"/>
</dbReference>
<organism evidence="3 4">
    <name type="scientific">Parashewanella spongiae</name>
    <dbReference type="NCBI Taxonomy" id="342950"/>
    <lineage>
        <taxon>Bacteria</taxon>
        <taxon>Pseudomonadati</taxon>
        <taxon>Pseudomonadota</taxon>
        <taxon>Gammaproteobacteria</taxon>
        <taxon>Alteromonadales</taxon>
        <taxon>Shewanellaceae</taxon>
        <taxon>Parashewanella</taxon>
    </lineage>
</organism>
<dbReference type="SUPFAM" id="SSF63829">
    <property type="entry name" value="Calcium-dependent phosphotriesterase"/>
    <property type="match status" value="1"/>
</dbReference>
<dbReference type="GO" id="GO:0005509">
    <property type="term" value="F:calcium ion binding"/>
    <property type="evidence" value="ECO:0007669"/>
    <property type="project" value="InterPro"/>
</dbReference>
<comment type="caution">
    <text evidence="3">The sequence shown here is derived from an EMBL/GenBank/DDBJ whole genome shotgun (WGS) entry which is preliminary data.</text>
</comment>
<dbReference type="EMBL" id="QYYH01000085">
    <property type="protein sequence ID" value="RJY11346.1"/>
    <property type="molecule type" value="Genomic_DNA"/>
</dbReference>
<evidence type="ECO:0000313" key="4">
    <source>
        <dbReference type="Proteomes" id="UP000273022"/>
    </source>
</evidence>
<dbReference type="InterPro" id="IPR018511">
    <property type="entry name" value="Hemolysin-typ_Ca-bd_CS"/>
</dbReference>
<feature type="domain" description="RapA2 cadherin-like" evidence="2">
    <location>
        <begin position="445"/>
        <end position="512"/>
    </location>
</feature>
<gene>
    <name evidence="3" type="ORF">D5R81_13345</name>
</gene>
<dbReference type="PROSITE" id="PS00330">
    <property type="entry name" value="HEMOLYSIN_CALCIUM"/>
    <property type="match status" value="1"/>
</dbReference>
<dbReference type="NCBIfam" id="TIGR01965">
    <property type="entry name" value="VCBS_repeat"/>
    <property type="match status" value="3"/>
</dbReference>
<dbReference type="SUPFAM" id="SSF51120">
    <property type="entry name" value="beta-Roll"/>
    <property type="match status" value="1"/>
</dbReference>
<name>A0A3A6TTI5_9GAMM</name>
<dbReference type="InterPro" id="IPR019960">
    <property type="entry name" value="T1SS_VCA0849"/>
</dbReference>
<feature type="domain" description="RapA2 cadherin-like" evidence="2">
    <location>
        <begin position="345"/>
        <end position="413"/>
    </location>
</feature>
<dbReference type="NCBIfam" id="TIGR03661">
    <property type="entry name" value="T1SS_VCA0849"/>
    <property type="match status" value="1"/>
</dbReference>